<keyword evidence="2" id="KW-1185">Reference proteome</keyword>
<dbReference type="Gene3D" id="1.10.490.110">
    <property type="entry name" value="Uncharacterized conserved protein DUF2267"/>
    <property type="match status" value="1"/>
</dbReference>
<reference evidence="1 2" key="1">
    <citation type="journal article" date="2016" name="PLoS ONE">
        <title>Complete Genome Sequence and Comparative Genomics of a Novel Myxobacterium Myxococcus hansupus.</title>
        <authorList>
            <person name="Sharma G."/>
            <person name="Narwani T."/>
            <person name="Subramanian S."/>
        </authorList>
    </citation>
    <scope>NUCLEOTIDE SEQUENCE [LARGE SCALE GENOMIC DNA]</scope>
    <source>
        <strain evidence="2">mixupus</strain>
    </source>
</reference>
<dbReference type="AlphaFoldDB" id="A0A0H4WRI6"/>
<sequence length="154" mass="16963">MAEYTEPPINNATPVKERDEPLDLQGFLDELGNSREFQVNGVEARQGAEAVFCTLARRLSDGEDVKLFRILGKDGIGAILGTCAIHRGPSHARRMDRAEFITDVADHLRIPGDQALRVLTTVFTAVRDRLPEDEVAAVASQLPADLADLFRRPV</sequence>
<dbReference type="EMBL" id="CP012109">
    <property type="protein sequence ID" value="AKQ66101.1"/>
    <property type="molecule type" value="Genomic_DNA"/>
</dbReference>
<evidence type="ECO:0000313" key="2">
    <source>
        <dbReference type="Proteomes" id="UP000009026"/>
    </source>
</evidence>
<organism evidence="1 2">
    <name type="scientific">Pseudomyxococcus hansupus</name>
    <dbReference type="NCBI Taxonomy" id="1297742"/>
    <lineage>
        <taxon>Bacteria</taxon>
        <taxon>Pseudomonadati</taxon>
        <taxon>Myxococcota</taxon>
        <taxon>Myxococcia</taxon>
        <taxon>Myxococcales</taxon>
        <taxon>Cystobacterineae</taxon>
        <taxon>Myxococcaceae</taxon>
        <taxon>Pseudomyxococcus</taxon>
    </lineage>
</organism>
<dbReference type="KEGG" id="mym:A176_003013"/>
<evidence type="ECO:0008006" key="3">
    <source>
        <dbReference type="Google" id="ProtNLM"/>
    </source>
</evidence>
<dbReference type="Pfam" id="PF10025">
    <property type="entry name" value="DUF2267"/>
    <property type="match status" value="1"/>
</dbReference>
<dbReference type="eggNOG" id="COG5502">
    <property type="taxonomic scope" value="Bacteria"/>
</dbReference>
<dbReference type="InterPro" id="IPR038282">
    <property type="entry name" value="DUF2267_sf"/>
</dbReference>
<name>A0A0H4WRI6_9BACT</name>
<dbReference type="RefSeq" id="WP_002640343.1">
    <property type="nucleotide sequence ID" value="NZ_CP012109.1"/>
</dbReference>
<dbReference type="Proteomes" id="UP000009026">
    <property type="component" value="Chromosome"/>
</dbReference>
<gene>
    <name evidence="1" type="ORF">A176_003013</name>
</gene>
<proteinExistence type="predicted"/>
<dbReference type="OrthoDB" id="5381653at2"/>
<protein>
    <recommendedName>
        <fullName evidence="3">DUF2267 domain-containing protein</fullName>
    </recommendedName>
</protein>
<dbReference type="InterPro" id="IPR018727">
    <property type="entry name" value="DUF2267"/>
</dbReference>
<accession>A0A0H4WRI6</accession>
<dbReference type="PATRIC" id="fig|1297742.4.peg.3038"/>
<evidence type="ECO:0000313" key="1">
    <source>
        <dbReference type="EMBL" id="AKQ66101.1"/>
    </source>
</evidence>